<reference evidence="3" key="1">
    <citation type="submission" date="2022-07" db="EMBL/GenBank/DDBJ databases">
        <title>Phylogenomic reconstructions and comparative analyses of Kickxellomycotina fungi.</title>
        <authorList>
            <person name="Reynolds N.K."/>
            <person name="Stajich J.E."/>
            <person name="Barry K."/>
            <person name="Grigoriev I.V."/>
            <person name="Crous P."/>
            <person name="Smith M.E."/>
        </authorList>
    </citation>
    <scope>NUCLEOTIDE SEQUENCE</scope>
    <source>
        <strain evidence="3">NRRL 3115</strain>
    </source>
</reference>
<dbReference type="SUPFAM" id="SSF57997">
    <property type="entry name" value="Tropomyosin"/>
    <property type="match status" value="1"/>
</dbReference>
<feature type="compositionally biased region" description="Basic and acidic residues" evidence="2">
    <location>
        <begin position="180"/>
        <end position="189"/>
    </location>
</feature>
<evidence type="ECO:0000256" key="1">
    <source>
        <dbReference type="SAM" id="Coils"/>
    </source>
</evidence>
<accession>A0A9W8GB40</accession>
<organism evidence="3 4">
    <name type="scientific">Coemansia spiralis</name>
    <dbReference type="NCBI Taxonomy" id="417178"/>
    <lineage>
        <taxon>Eukaryota</taxon>
        <taxon>Fungi</taxon>
        <taxon>Fungi incertae sedis</taxon>
        <taxon>Zoopagomycota</taxon>
        <taxon>Kickxellomycotina</taxon>
        <taxon>Kickxellomycetes</taxon>
        <taxon>Kickxellales</taxon>
        <taxon>Kickxellaceae</taxon>
        <taxon>Coemansia</taxon>
    </lineage>
</organism>
<sequence length="600" mass="65363">MTSTSRSSAPNGSSDQQAMHVYELETTIAQLRDSNSRYQQIIERLEKDHQHAADELESLNKTHTRLESQLFETESELSSTSSRLDRAQRSNATLQSTLESRIASLEREREAWKKRESELQTELVAAKRKATIQRRQTVSATSSHARSGSIAGSTTSRMSMYAHDMPGANSLSPLTQARATVREAADHTGDGSFDSANQDLHSLASGEQLLQMQSQIRQLTRKLREAEDRAQHATDQATRIHMEAEHALGSMDAYQMKIESLESTVKQLTELNESLREDNESYQVLLQMSTMKGGFSFGNNARASLDSRSSSGRWAVTPGAAEDGTYEGTAANMHAELSAASNMPGSPDIGLDLASELGQALSLDDVGNDAGNGNGIGSGTMGDADGHAGYGYSMQARMAGLEEQVTQLKEDLRKTKYERRHLSEENKALSLYVNKILSRIMASSDGLEAILSRDYDTKSTKPKPPITSFATPTKHSRKDSQTQKPEAISTQQPPLLPEQGSGDGITSVFIPPTSPTIVRVNRQLPPLAQEQQPQSPPPYTRRTRSATVAAGATPDIKLENKAANAATISSGSNSGGTWWKRMSVLRLGSAWGTHEESPTE</sequence>
<feature type="coiled-coil region" evidence="1">
    <location>
        <begin position="209"/>
        <end position="285"/>
    </location>
</feature>
<evidence type="ECO:0000313" key="3">
    <source>
        <dbReference type="EMBL" id="KAJ2679943.1"/>
    </source>
</evidence>
<feature type="compositionally biased region" description="Low complexity" evidence="2">
    <location>
        <begin position="72"/>
        <end position="82"/>
    </location>
</feature>
<dbReference type="AlphaFoldDB" id="A0A9W8GB40"/>
<evidence type="ECO:0000256" key="2">
    <source>
        <dbReference type="SAM" id="MobiDB-lite"/>
    </source>
</evidence>
<keyword evidence="1" id="KW-0175">Coiled coil</keyword>
<feature type="region of interest" description="Disordered" evidence="2">
    <location>
        <begin position="72"/>
        <end position="91"/>
    </location>
</feature>
<feature type="region of interest" description="Disordered" evidence="2">
    <location>
        <begin position="526"/>
        <end position="546"/>
    </location>
</feature>
<evidence type="ECO:0000313" key="4">
    <source>
        <dbReference type="Proteomes" id="UP001151518"/>
    </source>
</evidence>
<feature type="compositionally biased region" description="Polar residues" evidence="2">
    <location>
        <begin position="1"/>
        <end position="17"/>
    </location>
</feature>
<dbReference type="OrthoDB" id="2121319at2759"/>
<comment type="caution">
    <text evidence="3">The sequence shown here is derived from an EMBL/GenBank/DDBJ whole genome shotgun (WGS) entry which is preliminary data.</text>
</comment>
<dbReference type="Proteomes" id="UP001151518">
    <property type="component" value="Unassembled WGS sequence"/>
</dbReference>
<protein>
    <submittedName>
        <fullName evidence="3">Uncharacterized protein</fullName>
    </submittedName>
</protein>
<feature type="region of interest" description="Disordered" evidence="2">
    <location>
        <begin position="134"/>
        <end position="153"/>
    </location>
</feature>
<feature type="region of interest" description="Disordered" evidence="2">
    <location>
        <begin position="179"/>
        <end position="198"/>
    </location>
</feature>
<name>A0A9W8GB40_9FUNG</name>
<feature type="region of interest" description="Disordered" evidence="2">
    <location>
        <begin position="1"/>
        <end position="20"/>
    </location>
</feature>
<dbReference type="Gene3D" id="1.10.287.1490">
    <property type="match status" value="1"/>
</dbReference>
<feature type="region of interest" description="Disordered" evidence="2">
    <location>
        <begin position="455"/>
        <end position="512"/>
    </location>
</feature>
<dbReference type="PANTHER" id="PTHR38120">
    <property type="entry name" value="EXPRESSED PROTEIN"/>
    <property type="match status" value="1"/>
</dbReference>
<feature type="compositionally biased region" description="Polar residues" evidence="2">
    <location>
        <begin position="482"/>
        <end position="493"/>
    </location>
</feature>
<dbReference type="EMBL" id="JANBTW010000008">
    <property type="protein sequence ID" value="KAJ2679943.1"/>
    <property type="molecule type" value="Genomic_DNA"/>
</dbReference>
<gene>
    <name evidence="3" type="ORF">GGI25_001132</name>
</gene>
<dbReference type="PANTHER" id="PTHR38120:SF1">
    <property type="entry name" value="M PROTEIN, SEROTYPE 2.1"/>
    <property type="match status" value="1"/>
</dbReference>
<proteinExistence type="predicted"/>
<feature type="coiled-coil region" evidence="1">
    <location>
        <begin position="398"/>
        <end position="425"/>
    </location>
</feature>